<evidence type="ECO:0000256" key="2">
    <source>
        <dbReference type="ARBA" id="ARBA00022723"/>
    </source>
</evidence>
<dbReference type="OrthoDB" id="9783171at2"/>
<evidence type="ECO:0000313" key="11">
    <source>
        <dbReference type="Proteomes" id="UP000254040"/>
    </source>
</evidence>
<dbReference type="Pfam" id="PF13640">
    <property type="entry name" value="2OG-FeII_Oxy_3"/>
    <property type="match status" value="1"/>
</dbReference>
<organism evidence="9 11">
    <name type="scientific">Legionella moravica</name>
    <dbReference type="NCBI Taxonomy" id="39962"/>
    <lineage>
        <taxon>Bacteria</taxon>
        <taxon>Pseudomonadati</taxon>
        <taxon>Pseudomonadota</taxon>
        <taxon>Gammaproteobacteria</taxon>
        <taxon>Legionellales</taxon>
        <taxon>Legionellaceae</taxon>
        <taxon>Legionella</taxon>
    </lineage>
</organism>
<dbReference type="GO" id="GO:0071456">
    <property type="term" value="P:cellular response to hypoxia"/>
    <property type="evidence" value="ECO:0007669"/>
    <property type="project" value="TreeGrafter"/>
</dbReference>
<dbReference type="PANTHER" id="PTHR12907:SF26">
    <property type="entry name" value="HIF PROLYL HYDROXYLASE, ISOFORM C"/>
    <property type="match status" value="1"/>
</dbReference>
<keyword evidence="3" id="KW-0847">Vitamin C</keyword>
<evidence type="ECO:0000256" key="6">
    <source>
        <dbReference type="ARBA" id="ARBA00023004"/>
    </source>
</evidence>
<sequence>MLDPEIISHNICTQGYHLIDEFIAPEHYRALILYCQNLHQQGEFRNARIGRKLQAHNNQAIRTDEICWLEEQTSEPSVQAYLKQTNELACLLNRTLFLGLTEFETHFAVYQPGTYYKKHVDQFATQKTRKISCVYYLNEHWQEDFGGELILYSKEDQFLQKIVPRGNRFICFNSELPHEVCLTHRTRYSLTGWMKTAPTHMPFTTYLNPVLIQET</sequence>
<evidence type="ECO:0000256" key="1">
    <source>
        <dbReference type="ARBA" id="ARBA00001961"/>
    </source>
</evidence>
<name>A0A378JTT2_9GAMM</name>
<dbReference type="AlphaFoldDB" id="A0A378JTT2"/>
<dbReference type="GO" id="GO:0031543">
    <property type="term" value="F:peptidyl-proline dioxygenase activity"/>
    <property type="evidence" value="ECO:0007669"/>
    <property type="project" value="TreeGrafter"/>
</dbReference>
<dbReference type="GO" id="GO:0031418">
    <property type="term" value="F:L-ascorbic acid binding"/>
    <property type="evidence" value="ECO:0007669"/>
    <property type="project" value="UniProtKB-KW"/>
</dbReference>
<evidence type="ECO:0000313" key="8">
    <source>
        <dbReference type="EMBL" id="KTD32501.1"/>
    </source>
</evidence>
<keyword evidence="10" id="KW-1185">Reference proteome</keyword>
<dbReference type="Gene3D" id="2.60.120.620">
    <property type="entry name" value="q2cbj1_9rhob like domain"/>
    <property type="match status" value="1"/>
</dbReference>
<keyword evidence="6" id="KW-0408">Iron</keyword>
<dbReference type="RefSeq" id="WP_051190757.1">
    <property type="nucleotide sequence ID" value="NZ_CAAAJG010000047.1"/>
</dbReference>
<dbReference type="STRING" id="39962.Lmor_2126"/>
<dbReference type="Proteomes" id="UP000254040">
    <property type="component" value="Unassembled WGS sequence"/>
</dbReference>
<dbReference type="Proteomes" id="UP000054985">
    <property type="component" value="Unassembled WGS sequence"/>
</dbReference>
<dbReference type="GO" id="GO:0008198">
    <property type="term" value="F:ferrous iron binding"/>
    <property type="evidence" value="ECO:0007669"/>
    <property type="project" value="TreeGrafter"/>
</dbReference>
<dbReference type="EMBL" id="LNYN01000028">
    <property type="protein sequence ID" value="KTD32501.1"/>
    <property type="molecule type" value="Genomic_DNA"/>
</dbReference>
<dbReference type="InterPro" id="IPR005123">
    <property type="entry name" value="Oxoglu/Fe-dep_dioxygenase_dom"/>
</dbReference>
<dbReference type="PROSITE" id="PS51471">
    <property type="entry name" value="FE2OG_OXY"/>
    <property type="match status" value="1"/>
</dbReference>
<reference evidence="8 10" key="1">
    <citation type="submission" date="2015-11" db="EMBL/GenBank/DDBJ databases">
        <title>Genomic analysis of 38 Legionella species identifies large and diverse effector repertoires.</title>
        <authorList>
            <person name="Burstein D."/>
            <person name="Amaro F."/>
            <person name="Zusman T."/>
            <person name="Lifshitz Z."/>
            <person name="Cohen O."/>
            <person name="Gilbert J.A."/>
            <person name="Pupko T."/>
            <person name="Shuman H.A."/>
            <person name="Segal G."/>
        </authorList>
    </citation>
    <scope>NUCLEOTIDE SEQUENCE [LARGE SCALE GENOMIC DNA]</scope>
    <source>
        <strain evidence="8 10">ATCC 43877</strain>
    </source>
</reference>
<dbReference type="InterPro" id="IPR006620">
    <property type="entry name" value="Pro_4_hyd_alph"/>
</dbReference>
<dbReference type="EMBL" id="UGOG01000001">
    <property type="protein sequence ID" value="STX61430.1"/>
    <property type="molecule type" value="Genomic_DNA"/>
</dbReference>
<evidence type="ECO:0000256" key="3">
    <source>
        <dbReference type="ARBA" id="ARBA00022896"/>
    </source>
</evidence>
<dbReference type="PANTHER" id="PTHR12907">
    <property type="entry name" value="EGL NINE HOMOLOG-RELATED"/>
    <property type="match status" value="1"/>
</dbReference>
<reference evidence="9 11" key="2">
    <citation type="submission" date="2018-06" db="EMBL/GenBank/DDBJ databases">
        <authorList>
            <consortium name="Pathogen Informatics"/>
            <person name="Doyle S."/>
        </authorList>
    </citation>
    <scope>NUCLEOTIDE SEQUENCE [LARGE SCALE GENOMIC DNA]</scope>
    <source>
        <strain evidence="9 11">NCTC12239</strain>
    </source>
</reference>
<keyword evidence="5" id="KW-0560">Oxidoreductase</keyword>
<proteinExistence type="predicted"/>
<evidence type="ECO:0000256" key="5">
    <source>
        <dbReference type="ARBA" id="ARBA00023002"/>
    </source>
</evidence>
<feature type="domain" description="Fe2OG dioxygenase" evidence="7">
    <location>
        <begin position="101"/>
        <end position="196"/>
    </location>
</feature>
<keyword evidence="2" id="KW-0479">Metal-binding</keyword>
<evidence type="ECO:0000256" key="4">
    <source>
        <dbReference type="ARBA" id="ARBA00022964"/>
    </source>
</evidence>
<gene>
    <name evidence="8" type="ORF">Lmor_2126</name>
    <name evidence="9" type="ORF">NCTC12239_00345</name>
</gene>
<evidence type="ECO:0000313" key="9">
    <source>
        <dbReference type="EMBL" id="STX61430.1"/>
    </source>
</evidence>
<comment type="cofactor">
    <cofactor evidence="1">
        <name>L-ascorbate</name>
        <dbReference type="ChEBI" id="CHEBI:38290"/>
    </cofactor>
</comment>
<dbReference type="InterPro" id="IPR044862">
    <property type="entry name" value="Pro_4_hyd_alph_FE2OG_OXY"/>
</dbReference>
<accession>A0A378JTT2</accession>
<protein>
    <submittedName>
        <fullName evidence="9">SM-20-like protein</fullName>
    </submittedName>
</protein>
<evidence type="ECO:0000313" key="10">
    <source>
        <dbReference type="Proteomes" id="UP000054985"/>
    </source>
</evidence>
<keyword evidence="4" id="KW-0223">Dioxygenase</keyword>
<dbReference type="InterPro" id="IPR051559">
    <property type="entry name" value="HIF_prolyl_hydroxylases"/>
</dbReference>
<evidence type="ECO:0000259" key="7">
    <source>
        <dbReference type="PROSITE" id="PS51471"/>
    </source>
</evidence>
<dbReference type="SMART" id="SM00702">
    <property type="entry name" value="P4Hc"/>
    <property type="match status" value="1"/>
</dbReference>